<evidence type="ECO:0000313" key="6">
    <source>
        <dbReference type="EMBL" id="GAB1582968.1"/>
    </source>
</evidence>
<protein>
    <recommendedName>
        <fullName evidence="3">Flagellin</fullName>
    </recommendedName>
</protein>
<dbReference type="Pfam" id="PF00669">
    <property type="entry name" value="Flagellin_N"/>
    <property type="match status" value="1"/>
</dbReference>
<dbReference type="Proteomes" id="UP001628091">
    <property type="component" value="Unassembled WGS sequence"/>
</dbReference>
<comment type="subcellular location">
    <subcellularLocation>
        <location evidence="3">Secreted</location>
    </subcellularLocation>
    <subcellularLocation>
        <location evidence="3">Bacterial flagellum</location>
    </subcellularLocation>
</comment>
<sequence length="266" mass="27107">MASLLTNAAAMTALQTLTSTNNSLATTQDRIATGRKVNTAADNAAYWSISVSMESQSKTVAAAQEALGVGKAVVDVAVTGLEESIKLAEQIQAKLATLGSPGVDDAIVQADVAELSQQIVDIAKSASFEGENLLSSAGADVTITTGYTSSAGGGTAALNTMTVAAYDLEAAFTTPPADAMAAETTIKAMREAAAALGSKASRIETQTSFNSKLIDALDRGVGALVDADMNKESARLSALQVQQQLGVQALSIANSSNQSILSLFRG</sequence>
<evidence type="ECO:0000259" key="4">
    <source>
        <dbReference type="Pfam" id="PF00669"/>
    </source>
</evidence>
<name>A0ABQ0H210_9HYPH</name>
<dbReference type="SUPFAM" id="SSF64518">
    <property type="entry name" value="Phase 1 flagellin"/>
    <property type="match status" value="1"/>
</dbReference>
<keyword evidence="6" id="KW-0282">Flagellum</keyword>
<evidence type="ECO:0000256" key="1">
    <source>
        <dbReference type="ARBA" id="ARBA00005709"/>
    </source>
</evidence>
<evidence type="ECO:0000259" key="5">
    <source>
        <dbReference type="Pfam" id="PF00700"/>
    </source>
</evidence>
<dbReference type="InterPro" id="IPR001029">
    <property type="entry name" value="Flagellin_N"/>
</dbReference>
<evidence type="ECO:0000313" key="7">
    <source>
        <dbReference type="Proteomes" id="UP001628091"/>
    </source>
</evidence>
<comment type="similarity">
    <text evidence="1 3">Belongs to the bacterial flagellin family.</text>
</comment>
<organism evidence="6 7">
    <name type="scientific">Phyllobacterium phragmitis</name>
    <dbReference type="NCBI Taxonomy" id="2670329"/>
    <lineage>
        <taxon>Bacteria</taxon>
        <taxon>Pseudomonadati</taxon>
        <taxon>Pseudomonadota</taxon>
        <taxon>Alphaproteobacteria</taxon>
        <taxon>Hyphomicrobiales</taxon>
        <taxon>Phyllobacteriaceae</taxon>
        <taxon>Phyllobacterium</taxon>
    </lineage>
</organism>
<reference evidence="6 7" key="1">
    <citation type="submission" date="2024-10" db="EMBL/GenBank/DDBJ databases">
        <title>Isolation, draft genome sequencing and identification of Phyllobacterium sp. NSA23, isolated from leaf soil.</title>
        <authorList>
            <person name="Akita H."/>
        </authorList>
    </citation>
    <scope>NUCLEOTIDE SEQUENCE [LARGE SCALE GENOMIC DNA]</scope>
    <source>
        <strain evidence="6 7">NSA23</strain>
    </source>
</reference>
<accession>A0ABQ0H210</accession>
<dbReference type="PANTHER" id="PTHR42792">
    <property type="entry name" value="FLAGELLIN"/>
    <property type="match status" value="1"/>
</dbReference>
<dbReference type="InterPro" id="IPR046358">
    <property type="entry name" value="Flagellin_C"/>
</dbReference>
<comment type="caution">
    <text evidence="6">The sequence shown here is derived from an EMBL/GenBank/DDBJ whole genome shotgun (WGS) entry which is preliminary data.</text>
</comment>
<keyword evidence="6" id="KW-0969">Cilium</keyword>
<feature type="domain" description="Flagellin C-terminal" evidence="5">
    <location>
        <begin position="182"/>
        <end position="264"/>
    </location>
</feature>
<proteinExistence type="inferred from homology"/>
<dbReference type="EMBL" id="BAAFZP010000001">
    <property type="protein sequence ID" value="GAB1582968.1"/>
    <property type="molecule type" value="Genomic_DNA"/>
</dbReference>
<feature type="domain" description="Flagellin N-terminal" evidence="4">
    <location>
        <begin position="6"/>
        <end position="136"/>
    </location>
</feature>
<evidence type="ECO:0000256" key="3">
    <source>
        <dbReference type="RuleBase" id="RU362073"/>
    </source>
</evidence>
<keyword evidence="2 3" id="KW-0975">Bacterial flagellum</keyword>
<keyword evidence="3" id="KW-0964">Secreted</keyword>
<gene>
    <name evidence="6" type="ORF">PPNSA23_29110</name>
</gene>
<keyword evidence="6" id="KW-0966">Cell projection</keyword>
<keyword evidence="7" id="KW-1185">Reference proteome</keyword>
<dbReference type="InterPro" id="IPR001492">
    <property type="entry name" value="Flagellin"/>
</dbReference>
<dbReference type="PANTHER" id="PTHR42792:SF2">
    <property type="entry name" value="FLAGELLIN"/>
    <property type="match status" value="1"/>
</dbReference>
<comment type="function">
    <text evidence="3">Flagellin is the subunit protein which polymerizes to form the filaments of bacterial flagella.</text>
</comment>
<dbReference type="Gene3D" id="1.20.1330.10">
    <property type="entry name" value="f41 fragment of flagellin, N-terminal domain"/>
    <property type="match status" value="1"/>
</dbReference>
<evidence type="ECO:0000256" key="2">
    <source>
        <dbReference type="ARBA" id="ARBA00023143"/>
    </source>
</evidence>
<dbReference type="RefSeq" id="WP_183433145.1">
    <property type="nucleotide sequence ID" value="NZ_BAAFZP010000001.1"/>
</dbReference>
<dbReference type="Pfam" id="PF00700">
    <property type="entry name" value="Flagellin_C"/>
    <property type="match status" value="1"/>
</dbReference>